<proteinExistence type="predicted"/>
<feature type="transmembrane region" description="Helical" evidence="2">
    <location>
        <begin position="175"/>
        <end position="200"/>
    </location>
</feature>
<evidence type="ECO:0000313" key="5">
    <source>
        <dbReference type="Proteomes" id="UP000258309"/>
    </source>
</evidence>
<keyword evidence="2" id="KW-0812">Transmembrane</keyword>
<dbReference type="AlphaFoldDB" id="A0A3E2HBA1"/>
<keyword evidence="5" id="KW-1185">Reference proteome</keyword>
<keyword evidence="2" id="KW-0472">Membrane</keyword>
<feature type="domain" description="DUF7702" evidence="3">
    <location>
        <begin position="2"/>
        <end position="238"/>
    </location>
</feature>
<feature type="non-terminal residue" evidence="4">
    <location>
        <position position="1"/>
    </location>
</feature>
<dbReference type="Pfam" id="PF24800">
    <property type="entry name" value="DUF7702"/>
    <property type="match status" value="1"/>
</dbReference>
<dbReference type="OMA" id="DKKMEWV"/>
<evidence type="ECO:0000259" key="3">
    <source>
        <dbReference type="Pfam" id="PF24800"/>
    </source>
</evidence>
<reference evidence="4 5" key="1">
    <citation type="submission" date="2018-05" db="EMBL/GenBank/DDBJ databases">
        <title>Draft genome sequence of Scytalidium lignicola DSM 105466, a ubiquitous saprotrophic fungus.</title>
        <authorList>
            <person name="Buettner E."/>
            <person name="Gebauer A.M."/>
            <person name="Hofrichter M."/>
            <person name="Liers C."/>
            <person name="Kellner H."/>
        </authorList>
    </citation>
    <scope>NUCLEOTIDE SEQUENCE [LARGE SCALE GENOMIC DNA]</scope>
    <source>
        <strain evidence="4 5">DSM 105466</strain>
    </source>
</reference>
<accession>A0A3E2HBA1</accession>
<feature type="transmembrane region" description="Helical" evidence="2">
    <location>
        <begin position="64"/>
        <end position="86"/>
    </location>
</feature>
<keyword evidence="2" id="KW-1133">Transmembrane helix</keyword>
<gene>
    <name evidence="4" type="ORF">B7463_g5684</name>
</gene>
<sequence length="282" mass="30705">MDRLAIAQLAIYAIISPLILFIAIRHGRLGALGWFYCFAFCTLRLIGNGMQVSASKNGTTNSTAAIISSIGLSPLLLATGGILHEARIYRQSHVRIKIEWILTLLIHIIVTTGLAIVASGASAFKVENHSNDLNLAKIGILILLISWFFIFATTLFSFLPHQQDAQAVGYRDGSLLIYGVMFSLPFTCIRLTYATISIFVGSASLNQVTGSLAVRVCLSMLPELITIMTFMTVGLMTRNTRQPVYETANSSTPTPNSGRHRKNKGNESAIGLRNIRGSASRD</sequence>
<evidence type="ECO:0000313" key="4">
    <source>
        <dbReference type="EMBL" id="RFU30650.1"/>
    </source>
</evidence>
<evidence type="ECO:0000256" key="1">
    <source>
        <dbReference type="SAM" id="MobiDB-lite"/>
    </source>
</evidence>
<organism evidence="4 5">
    <name type="scientific">Scytalidium lignicola</name>
    <name type="common">Hyphomycete</name>
    <dbReference type="NCBI Taxonomy" id="5539"/>
    <lineage>
        <taxon>Eukaryota</taxon>
        <taxon>Fungi</taxon>
        <taxon>Dikarya</taxon>
        <taxon>Ascomycota</taxon>
        <taxon>Pezizomycotina</taxon>
        <taxon>Leotiomycetes</taxon>
        <taxon>Leotiomycetes incertae sedis</taxon>
        <taxon>Scytalidium</taxon>
    </lineage>
</organism>
<dbReference type="PANTHER" id="PTHR42109:SF3">
    <property type="entry name" value="INTEGRAL MEMBRANE PROTEIN (AFU_ORTHOLOGUE AFUA_5G00100)"/>
    <property type="match status" value="1"/>
</dbReference>
<protein>
    <recommendedName>
        <fullName evidence="3">DUF7702 domain-containing protein</fullName>
    </recommendedName>
</protein>
<feature type="compositionally biased region" description="Polar residues" evidence="1">
    <location>
        <begin position="244"/>
        <end position="257"/>
    </location>
</feature>
<name>A0A3E2HBA1_SCYLI</name>
<feature type="non-terminal residue" evidence="4">
    <location>
        <position position="282"/>
    </location>
</feature>
<dbReference type="Proteomes" id="UP000258309">
    <property type="component" value="Unassembled WGS sequence"/>
</dbReference>
<comment type="caution">
    <text evidence="4">The sequence shown here is derived from an EMBL/GenBank/DDBJ whole genome shotgun (WGS) entry which is preliminary data.</text>
</comment>
<feature type="transmembrane region" description="Helical" evidence="2">
    <location>
        <begin position="212"/>
        <end position="235"/>
    </location>
</feature>
<feature type="region of interest" description="Disordered" evidence="1">
    <location>
        <begin position="244"/>
        <end position="282"/>
    </location>
</feature>
<dbReference type="PANTHER" id="PTHR42109">
    <property type="entry name" value="UNPLACED GENOMIC SCAFFOLD UM_SCAF_CONTIG_1.265, WHOLE GENOME SHOTGUN SEQUENCE"/>
    <property type="match status" value="1"/>
</dbReference>
<dbReference type="EMBL" id="NCSJ02000095">
    <property type="protein sequence ID" value="RFU30650.1"/>
    <property type="molecule type" value="Genomic_DNA"/>
</dbReference>
<feature type="transmembrane region" description="Helical" evidence="2">
    <location>
        <begin position="31"/>
        <end position="52"/>
    </location>
</feature>
<dbReference type="InterPro" id="IPR056119">
    <property type="entry name" value="DUF7702"/>
</dbReference>
<dbReference type="OrthoDB" id="2560628at2759"/>
<feature type="transmembrane region" description="Helical" evidence="2">
    <location>
        <begin position="98"/>
        <end position="118"/>
    </location>
</feature>
<feature type="transmembrane region" description="Helical" evidence="2">
    <location>
        <begin position="6"/>
        <end position="24"/>
    </location>
</feature>
<feature type="transmembrane region" description="Helical" evidence="2">
    <location>
        <begin position="138"/>
        <end position="159"/>
    </location>
</feature>
<evidence type="ECO:0000256" key="2">
    <source>
        <dbReference type="SAM" id="Phobius"/>
    </source>
</evidence>